<keyword evidence="1" id="KW-0812">Transmembrane</keyword>
<dbReference type="SUPFAM" id="SSF51905">
    <property type="entry name" value="FAD/NAD(P)-binding domain"/>
    <property type="match status" value="1"/>
</dbReference>
<dbReference type="Pfam" id="PF13450">
    <property type="entry name" value="NAD_binding_8"/>
    <property type="match status" value="1"/>
</dbReference>
<evidence type="ECO:0000256" key="1">
    <source>
        <dbReference type="SAM" id="Phobius"/>
    </source>
</evidence>
<organism evidence="3 4">
    <name type="scientific">Pleomassaria siparia CBS 279.74</name>
    <dbReference type="NCBI Taxonomy" id="1314801"/>
    <lineage>
        <taxon>Eukaryota</taxon>
        <taxon>Fungi</taxon>
        <taxon>Dikarya</taxon>
        <taxon>Ascomycota</taxon>
        <taxon>Pezizomycotina</taxon>
        <taxon>Dothideomycetes</taxon>
        <taxon>Pleosporomycetidae</taxon>
        <taxon>Pleosporales</taxon>
        <taxon>Pleomassariaceae</taxon>
        <taxon>Pleomassaria</taxon>
    </lineage>
</organism>
<accession>A0A6G1K0W8</accession>
<dbReference type="PANTHER" id="PTHR42923:SF42">
    <property type="entry name" value="AMINE OXIDASE DOMAIN-CONTAINING PROTEIN"/>
    <property type="match status" value="1"/>
</dbReference>
<reference evidence="3" key="1">
    <citation type="journal article" date="2020" name="Stud. Mycol.">
        <title>101 Dothideomycetes genomes: a test case for predicting lifestyles and emergence of pathogens.</title>
        <authorList>
            <person name="Haridas S."/>
            <person name="Albert R."/>
            <person name="Binder M."/>
            <person name="Bloem J."/>
            <person name="Labutti K."/>
            <person name="Salamov A."/>
            <person name="Andreopoulos B."/>
            <person name="Baker S."/>
            <person name="Barry K."/>
            <person name="Bills G."/>
            <person name="Bluhm B."/>
            <person name="Cannon C."/>
            <person name="Castanera R."/>
            <person name="Culley D."/>
            <person name="Daum C."/>
            <person name="Ezra D."/>
            <person name="Gonzalez J."/>
            <person name="Henrissat B."/>
            <person name="Kuo A."/>
            <person name="Liang C."/>
            <person name="Lipzen A."/>
            <person name="Lutzoni F."/>
            <person name="Magnuson J."/>
            <person name="Mondo S."/>
            <person name="Nolan M."/>
            <person name="Ohm R."/>
            <person name="Pangilinan J."/>
            <person name="Park H.-J."/>
            <person name="Ramirez L."/>
            <person name="Alfaro M."/>
            <person name="Sun H."/>
            <person name="Tritt A."/>
            <person name="Yoshinaga Y."/>
            <person name="Zwiers L.-H."/>
            <person name="Turgeon B."/>
            <person name="Goodwin S."/>
            <person name="Spatafora J."/>
            <person name="Crous P."/>
            <person name="Grigoriev I."/>
        </authorList>
    </citation>
    <scope>NUCLEOTIDE SEQUENCE</scope>
    <source>
        <strain evidence="3">CBS 279.74</strain>
    </source>
</reference>
<dbReference type="AlphaFoldDB" id="A0A6G1K0W8"/>
<gene>
    <name evidence="3" type="ORF">K504DRAFT_459797</name>
</gene>
<dbReference type="InterPro" id="IPR036188">
    <property type="entry name" value="FAD/NAD-bd_sf"/>
</dbReference>
<dbReference type="OrthoDB" id="5977668at2759"/>
<dbReference type="Gene3D" id="1.10.3110.10">
    <property type="entry name" value="protoporphyrinogen ix oxidase, domain 3"/>
    <property type="match status" value="1"/>
</dbReference>
<dbReference type="PANTHER" id="PTHR42923">
    <property type="entry name" value="PROTOPORPHYRINOGEN OXIDASE"/>
    <property type="match status" value="1"/>
</dbReference>
<dbReference type="EMBL" id="MU005776">
    <property type="protein sequence ID" value="KAF2706494.1"/>
    <property type="molecule type" value="Genomic_DNA"/>
</dbReference>
<dbReference type="InterPro" id="IPR002937">
    <property type="entry name" value="Amino_oxidase"/>
</dbReference>
<feature type="transmembrane region" description="Helical" evidence="1">
    <location>
        <begin position="6"/>
        <end position="25"/>
    </location>
</feature>
<keyword evidence="1" id="KW-0472">Membrane</keyword>
<dbReference type="Gene3D" id="3.90.660.20">
    <property type="entry name" value="Protoporphyrinogen oxidase, mitochondrial, domain 2"/>
    <property type="match status" value="1"/>
</dbReference>
<dbReference type="Proteomes" id="UP000799428">
    <property type="component" value="Unassembled WGS sequence"/>
</dbReference>
<proteinExistence type="predicted"/>
<sequence>MESKERIKVAVVGSGMAGLATAYLLRRDPRKRYKVVVFESGKSLSLDSASVSVPNATRTASDRVDLPMRAFAGGYYSNLKDMYDHLGVRYHAQPFLFEFAKALVGPEQRSRSSSYFIHASNLHELPPPRPSGVSTLSHLAEVLYLVACYSWFSICCFLVAPREIEQTNFERHAETLDQYTRRIWLPEYFLAYYLLPLMSGVTTCPHEALLKFPARDLIEYKRRTHGAPHYTVSNGVSTVQDRLADGLEYKLCAAVSKVEPQESGIKISWVETDGKDSHCEEVFDKVVLAVAPDIVGRIFEPLQRHMARIPTALVESTVHTDRSMLGINRTLETSKPDDHLAQLICLQTTTDGQRQTESIHVQPCGAIVTTCPFSPIDSSLTVCSAKFTRVLRSPESRSIVNSIFGDTPYHPYENEKKRPLWRNGDDNVWLAGGWCWDGMVLLEGCVVSATRIADAFGVDVPWRK</sequence>
<evidence type="ECO:0000313" key="3">
    <source>
        <dbReference type="EMBL" id="KAF2706494.1"/>
    </source>
</evidence>
<evidence type="ECO:0000259" key="2">
    <source>
        <dbReference type="Pfam" id="PF01593"/>
    </source>
</evidence>
<protein>
    <submittedName>
        <fullName evidence="3">FAD/NAD(P)-binding domain-containing protein</fullName>
    </submittedName>
</protein>
<dbReference type="Gene3D" id="3.50.50.60">
    <property type="entry name" value="FAD/NAD(P)-binding domain"/>
    <property type="match status" value="2"/>
</dbReference>
<dbReference type="Pfam" id="PF01593">
    <property type="entry name" value="Amino_oxidase"/>
    <property type="match status" value="1"/>
</dbReference>
<name>A0A6G1K0W8_9PLEO</name>
<dbReference type="GO" id="GO:0016491">
    <property type="term" value="F:oxidoreductase activity"/>
    <property type="evidence" value="ECO:0007669"/>
    <property type="project" value="InterPro"/>
</dbReference>
<dbReference type="InterPro" id="IPR050464">
    <property type="entry name" value="Zeta_carotene_desat/Oxidored"/>
</dbReference>
<keyword evidence="4" id="KW-1185">Reference proteome</keyword>
<feature type="domain" description="Amine oxidase" evidence="2">
    <location>
        <begin position="207"/>
        <end position="455"/>
    </location>
</feature>
<keyword evidence="1" id="KW-1133">Transmembrane helix</keyword>
<evidence type="ECO:0000313" key="4">
    <source>
        <dbReference type="Proteomes" id="UP000799428"/>
    </source>
</evidence>